<organism evidence="2 3">
    <name type="scientific">Ophiocordyceps camponoti-rufipedis</name>
    <dbReference type="NCBI Taxonomy" id="2004952"/>
    <lineage>
        <taxon>Eukaryota</taxon>
        <taxon>Fungi</taxon>
        <taxon>Dikarya</taxon>
        <taxon>Ascomycota</taxon>
        <taxon>Pezizomycotina</taxon>
        <taxon>Sordariomycetes</taxon>
        <taxon>Hypocreomycetidae</taxon>
        <taxon>Hypocreales</taxon>
        <taxon>Ophiocordycipitaceae</taxon>
        <taxon>Ophiocordyceps</taxon>
    </lineage>
</organism>
<proteinExistence type="predicted"/>
<keyword evidence="3" id="KW-1185">Reference proteome</keyword>
<comment type="caution">
    <text evidence="2">The sequence shown here is derived from an EMBL/GenBank/DDBJ whole genome shotgun (WGS) entry which is preliminary data.</text>
</comment>
<accession>A0A2C5Z449</accession>
<evidence type="ECO:0000313" key="3">
    <source>
        <dbReference type="Proteomes" id="UP000226431"/>
    </source>
</evidence>
<keyword evidence="1" id="KW-0812">Transmembrane</keyword>
<keyword evidence="1" id="KW-0472">Membrane</keyword>
<dbReference type="Gene3D" id="3.40.50.300">
    <property type="entry name" value="P-loop containing nucleotide triphosphate hydrolases"/>
    <property type="match status" value="1"/>
</dbReference>
<sequence>MAQPVGVPDRVVPMRVIVVGAHRTGTMSMRSALWQLGFHDCYHMHTVMQNSEDHPDMWIRAMEAKFAGKGTFTKADWDRLLGHYQACCDAPAAFFSAELAEVYPDAKVVVLNRDPNKWYESALNTVHKALKETPLSTKLTRWYCYALDAQTRSWMRFAKVMTTLCLNFDHGKEREKAIAWFQGQYKECHDRIPAERCLEYTIQDGWQPLCEHLGVPVPTALDPRTGELVEVPFPRINDRDTFKLNMTRNLRRSVARANKNAFVLVGRMAAMTFVAYGAYMVWKSNHETMPNDM</sequence>
<reference evidence="2 3" key="1">
    <citation type="submission" date="2017-06" db="EMBL/GenBank/DDBJ databases">
        <title>Ant-infecting Ophiocordyceps genomes reveal a high diversity of potential behavioral manipulation genes and a possible major role for enterotoxins.</title>
        <authorList>
            <person name="De Bekker C."/>
            <person name="Evans H.C."/>
            <person name="Brachmann A."/>
            <person name="Hughes D.P."/>
        </authorList>
    </citation>
    <scope>NUCLEOTIDE SEQUENCE [LARGE SCALE GENOMIC DNA]</scope>
    <source>
        <strain evidence="2 3">Map16</strain>
    </source>
</reference>
<dbReference type="STRING" id="2004952.A0A2C5Z449"/>
<feature type="transmembrane region" description="Helical" evidence="1">
    <location>
        <begin position="261"/>
        <end position="282"/>
    </location>
</feature>
<dbReference type="Pfam" id="PF17784">
    <property type="entry name" value="Sulfotransfer_4"/>
    <property type="match status" value="1"/>
</dbReference>
<dbReference type="PANTHER" id="PTHR36978:SF4">
    <property type="entry name" value="P-LOOP CONTAINING NUCLEOSIDE TRIPHOSPHATE HYDROLASE PROTEIN"/>
    <property type="match status" value="1"/>
</dbReference>
<dbReference type="InterPro" id="IPR027417">
    <property type="entry name" value="P-loop_NTPase"/>
</dbReference>
<name>A0A2C5Z449_9HYPO</name>
<dbReference type="InterPro" id="IPR040632">
    <property type="entry name" value="Sulfotransfer_4"/>
</dbReference>
<dbReference type="SUPFAM" id="SSF52540">
    <property type="entry name" value="P-loop containing nucleoside triphosphate hydrolases"/>
    <property type="match status" value="1"/>
</dbReference>
<dbReference type="Proteomes" id="UP000226431">
    <property type="component" value="Unassembled WGS sequence"/>
</dbReference>
<evidence type="ECO:0008006" key="4">
    <source>
        <dbReference type="Google" id="ProtNLM"/>
    </source>
</evidence>
<dbReference type="AlphaFoldDB" id="A0A2C5Z449"/>
<dbReference type="EMBL" id="NJES01000156">
    <property type="protein sequence ID" value="PHH76605.1"/>
    <property type="molecule type" value="Genomic_DNA"/>
</dbReference>
<protein>
    <recommendedName>
        <fullName evidence="4">NAD dependent epimerase/dehydratase</fullName>
    </recommendedName>
</protein>
<gene>
    <name evidence="2" type="ORF">CDD80_1391</name>
</gene>
<evidence type="ECO:0000313" key="2">
    <source>
        <dbReference type="EMBL" id="PHH76605.1"/>
    </source>
</evidence>
<evidence type="ECO:0000256" key="1">
    <source>
        <dbReference type="SAM" id="Phobius"/>
    </source>
</evidence>
<dbReference type="PANTHER" id="PTHR36978">
    <property type="entry name" value="P-LOOP CONTAINING NUCLEOTIDE TRIPHOSPHATE HYDROLASE"/>
    <property type="match status" value="1"/>
</dbReference>
<keyword evidence="1" id="KW-1133">Transmembrane helix</keyword>
<dbReference type="OrthoDB" id="408152at2759"/>